<dbReference type="EnsemblBacteria" id="AAM72558">
    <property type="protein sequence ID" value="AAM72558"/>
    <property type="gene ID" value="CT1329"/>
</dbReference>
<reference evidence="1 2" key="1">
    <citation type="journal article" date="2002" name="Proc. Natl. Acad. Sci. U.S.A.">
        <title>The complete genome sequence of Chlorobium tepidum TLS, a photosynthetic, anaerobic, green-sulfur bacterium.</title>
        <authorList>
            <person name="Eisen J.A."/>
            <person name="Nelson K.E."/>
            <person name="Paulsen I.T."/>
            <person name="Heidelberg J.F."/>
            <person name="Wu M."/>
            <person name="Dodson R.J."/>
            <person name="Deboy R."/>
            <person name="Gwinn M.L."/>
            <person name="Nelson W.C."/>
            <person name="Haft D.H."/>
            <person name="Hickey E.K."/>
            <person name="Peterson J.D."/>
            <person name="Durkin A.S."/>
            <person name="Kolonay J.L."/>
            <person name="Yang F."/>
            <person name="Holt I."/>
            <person name="Umayam L.A."/>
            <person name="Mason T."/>
            <person name="Brenner M."/>
            <person name="Shea T.P."/>
            <person name="Parksey D."/>
            <person name="Nierman W.C."/>
            <person name="Feldblyum T.V."/>
            <person name="Hansen C.L."/>
            <person name="Craven M.B."/>
            <person name="Radune D."/>
            <person name="Vamathevan J."/>
            <person name="Khouri H."/>
            <person name="White O."/>
            <person name="Gruber T.M."/>
            <person name="Ketchum K.A."/>
            <person name="Venter J.C."/>
            <person name="Tettelin H."/>
            <person name="Bryant D.A."/>
            <person name="Fraser C.M."/>
        </authorList>
    </citation>
    <scope>NUCLEOTIDE SEQUENCE [LARGE SCALE GENOMIC DNA]</scope>
    <source>
        <strain evidence="2">ATCC 49652 / DSM 12025 / NBRC 103806 / TLS</strain>
    </source>
</reference>
<organism evidence="1 2">
    <name type="scientific">Chlorobaculum tepidum (strain ATCC 49652 / DSM 12025 / NBRC 103806 / TLS)</name>
    <name type="common">Chlorobium tepidum</name>
    <dbReference type="NCBI Taxonomy" id="194439"/>
    <lineage>
        <taxon>Bacteria</taxon>
        <taxon>Pseudomonadati</taxon>
        <taxon>Chlorobiota</taxon>
        <taxon>Chlorobiia</taxon>
        <taxon>Chlorobiales</taxon>
        <taxon>Chlorobiaceae</taxon>
        <taxon>Chlorobaculum</taxon>
    </lineage>
</organism>
<evidence type="ECO:0000313" key="1">
    <source>
        <dbReference type="EMBL" id="AAM72558.1"/>
    </source>
</evidence>
<dbReference type="HOGENOM" id="CLU_2697907_0_0_10"/>
<dbReference type="EMBL" id="AE006470">
    <property type="protein sequence ID" value="AAM72558.1"/>
    <property type="molecule type" value="Genomic_DNA"/>
</dbReference>
<gene>
    <name evidence="1" type="ordered locus">CT1329</name>
</gene>
<dbReference type="KEGG" id="cte:CT1329"/>
<sequence length="73" mass="8167">MISKISFDRKTIPVVRSGSGIDNAASRPVLYSVLFAPNIKTIFKRFAIFCGFGVFVVSGQMRGTHSKKTEYYE</sequence>
<dbReference type="AlphaFoldDB" id="Q8KCT2"/>
<proteinExistence type="predicted"/>
<dbReference type="STRING" id="194439.CT1329"/>
<evidence type="ECO:0000313" key="2">
    <source>
        <dbReference type="Proteomes" id="UP000001007"/>
    </source>
</evidence>
<keyword evidence="2" id="KW-1185">Reference proteome</keyword>
<name>Q8KCT2_CHLTE</name>
<dbReference type="Proteomes" id="UP000001007">
    <property type="component" value="Chromosome"/>
</dbReference>
<protein>
    <submittedName>
        <fullName evidence="1">Uncharacterized protein</fullName>
    </submittedName>
</protein>
<accession>Q8KCT2</accession>